<dbReference type="Pfam" id="PF07228">
    <property type="entry name" value="SpoIIE"/>
    <property type="match status" value="1"/>
</dbReference>
<name>A0A0U5BGT6_9BACL</name>
<dbReference type="SMART" id="SM00091">
    <property type="entry name" value="PAS"/>
    <property type="match status" value="1"/>
</dbReference>
<dbReference type="SUPFAM" id="SSF55785">
    <property type="entry name" value="PYP-like sensor domain (PAS domain)"/>
    <property type="match status" value="1"/>
</dbReference>
<dbReference type="PANTHER" id="PTHR43156:SF14">
    <property type="entry name" value="PHOSPHOSERINE PHOSPHATASE RSBP"/>
    <property type="match status" value="1"/>
</dbReference>
<dbReference type="InterPro" id="IPR052016">
    <property type="entry name" value="Bact_Sigma-Reg"/>
</dbReference>
<evidence type="ECO:0000256" key="1">
    <source>
        <dbReference type="ARBA" id="ARBA00022801"/>
    </source>
</evidence>
<dbReference type="SMART" id="SM00086">
    <property type="entry name" value="PAC"/>
    <property type="match status" value="1"/>
</dbReference>
<evidence type="ECO:0000313" key="2">
    <source>
        <dbReference type="EMBL" id="BAU29917.1"/>
    </source>
</evidence>
<gene>
    <name evidence="2" type="primary">rsbP_4</name>
    <name evidence="2" type="ORF">CB4_04189</name>
</gene>
<proteinExistence type="predicted"/>
<dbReference type="EMBL" id="AP017312">
    <property type="protein sequence ID" value="BAU29917.1"/>
    <property type="molecule type" value="Genomic_DNA"/>
</dbReference>
<dbReference type="Proteomes" id="UP000217696">
    <property type="component" value="Chromosome"/>
</dbReference>
<dbReference type="EC" id="3.1.3.3" evidence="2"/>
<dbReference type="InterPro" id="IPR035965">
    <property type="entry name" value="PAS-like_dom_sf"/>
</dbReference>
<keyword evidence="1 2" id="KW-0378">Hydrolase</keyword>
<dbReference type="RefSeq" id="WP_096467551.1">
    <property type="nucleotide sequence ID" value="NZ_AP017312.1"/>
</dbReference>
<dbReference type="Gene3D" id="3.60.40.10">
    <property type="entry name" value="PPM-type phosphatase domain"/>
    <property type="match status" value="1"/>
</dbReference>
<protein>
    <submittedName>
        <fullName evidence="2">Phosphoserine phosphatase RsbP</fullName>
        <ecNumber evidence="2">3.1.3.3</ecNumber>
    </submittedName>
</protein>
<sequence length="377" mass="43316">MDNSNLDSVLERIAVRVVNDLIEGLIITDRDMNIIMVNPAFTRITGYESHEVMGKNPNLLSSGRHDSLFYRSMWDSIVHKGCWRGEIWNRDKNGKIYLQYITITAMLDTDGNVMNYVAVLIDITESRRVEEKLKKEIWLARQVQRVMLSEPIENKYIRINGIYRPSEDLGGDMYCWYRIDEHRYGVIIIDVAGHGVSASLVSSSIRSLLRGMIVRLQTPTLVMQELNEQMFRLFKEKEPEGLYSGFYFTAIYLLIDTNRQMVWYANAGHTPGRAINDEGEVYILDQGCVPIGMVPDIQVEEGLFSYTSSTKIVLFTDGFVEKPGTFLSESLADLDERMKRHYFLDNQLFVECLLNEQVAQIELEDDISLVSVQLFSA</sequence>
<dbReference type="SMART" id="SM00331">
    <property type="entry name" value="PP2C_SIG"/>
    <property type="match status" value="1"/>
</dbReference>
<dbReference type="PROSITE" id="PS50112">
    <property type="entry name" value="PAS"/>
    <property type="match status" value="1"/>
</dbReference>
<dbReference type="PROSITE" id="PS50113">
    <property type="entry name" value="PAC"/>
    <property type="match status" value="1"/>
</dbReference>
<dbReference type="InterPro" id="IPR036457">
    <property type="entry name" value="PPM-type-like_dom_sf"/>
</dbReference>
<reference evidence="2 3" key="1">
    <citation type="submission" date="2015-12" db="EMBL/GenBank/DDBJ databases">
        <title>Genome sequence of Aneurinibacillus soli.</title>
        <authorList>
            <person name="Lee J.S."/>
            <person name="Lee K.C."/>
            <person name="Kim K.K."/>
            <person name="Lee B.W."/>
        </authorList>
    </citation>
    <scope>NUCLEOTIDE SEQUENCE [LARGE SCALE GENOMIC DNA]</scope>
    <source>
        <strain evidence="2 3">CB4</strain>
    </source>
</reference>
<dbReference type="CDD" id="cd00130">
    <property type="entry name" value="PAS"/>
    <property type="match status" value="1"/>
</dbReference>
<dbReference type="InterPro" id="IPR001932">
    <property type="entry name" value="PPM-type_phosphatase-like_dom"/>
</dbReference>
<accession>A0A0U5BGT6</accession>
<dbReference type="KEGG" id="asoc:CB4_04189"/>
<dbReference type="NCBIfam" id="TIGR00229">
    <property type="entry name" value="sensory_box"/>
    <property type="match status" value="1"/>
</dbReference>
<dbReference type="OrthoDB" id="9763484at2"/>
<dbReference type="InterPro" id="IPR000700">
    <property type="entry name" value="PAS-assoc_C"/>
</dbReference>
<dbReference type="Gene3D" id="3.30.450.20">
    <property type="entry name" value="PAS domain"/>
    <property type="match status" value="1"/>
</dbReference>
<dbReference type="GO" id="GO:0016791">
    <property type="term" value="F:phosphatase activity"/>
    <property type="evidence" value="ECO:0007669"/>
    <property type="project" value="TreeGrafter"/>
</dbReference>
<dbReference type="PANTHER" id="PTHR43156">
    <property type="entry name" value="STAGE II SPORULATION PROTEIN E-RELATED"/>
    <property type="match status" value="1"/>
</dbReference>
<keyword evidence="3" id="KW-1185">Reference proteome</keyword>
<dbReference type="InterPro" id="IPR001610">
    <property type="entry name" value="PAC"/>
</dbReference>
<dbReference type="InterPro" id="IPR000014">
    <property type="entry name" value="PAS"/>
</dbReference>
<organism evidence="2 3">
    <name type="scientific">Aneurinibacillus soli</name>
    <dbReference type="NCBI Taxonomy" id="1500254"/>
    <lineage>
        <taxon>Bacteria</taxon>
        <taxon>Bacillati</taxon>
        <taxon>Bacillota</taxon>
        <taxon>Bacilli</taxon>
        <taxon>Bacillales</taxon>
        <taxon>Paenibacillaceae</taxon>
        <taxon>Aneurinibacillus group</taxon>
        <taxon>Aneurinibacillus</taxon>
    </lineage>
</organism>
<dbReference type="AlphaFoldDB" id="A0A0U5BGT6"/>
<evidence type="ECO:0000313" key="3">
    <source>
        <dbReference type="Proteomes" id="UP000217696"/>
    </source>
</evidence>
<dbReference type="Pfam" id="PF13426">
    <property type="entry name" value="PAS_9"/>
    <property type="match status" value="1"/>
</dbReference>